<dbReference type="Proteomes" id="UP000784294">
    <property type="component" value="Unassembled WGS sequence"/>
</dbReference>
<comment type="caution">
    <text evidence="2">The sequence shown here is derived from an EMBL/GenBank/DDBJ whole genome shotgun (WGS) entry which is preliminary data.</text>
</comment>
<sequence length="88" mass="10151">MEAYSNDIFELKSERLTKDRELTNLRSKVASLMDEVENITKQSEQARLDLATLQGEAQNNLEGEFSLILLNLTGSEKILCYRCVYYEI</sequence>
<name>A0A3S5CQF9_9PLAT</name>
<evidence type="ECO:0000256" key="1">
    <source>
        <dbReference type="SAM" id="Coils"/>
    </source>
</evidence>
<evidence type="ECO:0000313" key="3">
    <source>
        <dbReference type="Proteomes" id="UP000784294"/>
    </source>
</evidence>
<evidence type="ECO:0000313" key="2">
    <source>
        <dbReference type="EMBL" id="VEL39793.1"/>
    </source>
</evidence>
<protein>
    <submittedName>
        <fullName evidence="2">Uncharacterized protein</fullName>
    </submittedName>
</protein>
<proteinExistence type="predicted"/>
<reference evidence="2" key="1">
    <citation type="submission" date="2018-11" db="EMBL/GenBank/DDBJ databases">
        <authorList>
            <consortium name="Pathogen Informatics"/>
        </authorList>
    </citation>
    <scope>NUCLEOTIDE SEQUENCE</scope>
</reference>
<dbReference type="AlphaFoldDB" id="A0A3S5CQF9"/>
<organism evidence="2 3">
    <name type="scientific">Protopolystoma xenopodis</name>
    <dbReference type="NCBI Taxonomy" id="117903"/>
    <lineage>
        <taxon>Eukaryota</taxon>
        <taxon>Metazoa</taxon>
        <taxon>Spiralia</taxon>
        <taxon>Lophotrochozoa</taxon>
        <taxon>Platyhelminthes</taxon>
        <taxon>Monogenea</taxon>
        <taxon>Polyopisthocotylea</taxon>
        <taxon>Polystomatidea</taxon>
        <taxon>Polystomatidae</taxon>
        <taxon>Protopolystoma</taxon>
    </lineage>
</organism>
<keyword evidence="1" id="KW-0175">Coiled coil</keyword>
<dbReference type="EMBL" id="CAAALY010262556">
    <property type="protein sequence ID" value="VEL39793.1"/>
    <property type="molecule type" value="Genomic_DNA"/>
</dbReference>
<gene>
    <name evidence="2" type="ORF">PXEA_LOCUS33233</name>
</gene>
<accession>A0A3S5CQF9</accession>
<keyword evidence="3" id="KW-1185">Reference proteome</keyword>
<feature type="coiled-coil region" evidence="1">
    <location>
        <begin position="22"/>
        <end position="56"/>
    </location>
</feature>